<dbReference type="Proteomes" id="UP001330749">
    <property type="component" value="Unassembled WGS sequence"/>
</dbReference>
<dbReference type="GO" id="GO:0051060">
    <property type="term" value="F:pullulanase activity"/>
    <property type="evidence" value="ECO:0007669"/>
    <property type="project" value="UniProtKB-EC"/>
</dbReference>
<feature type="domain" description="Glycosyl hydrolase family 13 catalytic" evidence="2">
    <location>
        <begin position="247"/>
        <end position="617"/>
    </location>
</feature>
<comment type="similarity">
    <text evidence="1">Belongs to the glycosyl hydrolase 13 family.</text>
</comment>
<accession>A0ABU6NHC7</accession>
<dbReference type="SUPFAM" id="SSF81296">
    <property type="entry name" value="E set domains"/>
    <property type="match status" value="1"/>
</dbReference>
<dbReference type="CDD" id="cd02860">
    <property type="entry name" value="E_set_Pullulanase"/>
    <property type="match status" value="1"/>
</dbReference>
<dbReference type="EC" id="3.2.1.41" evidence="3"/>
<dbReference type="SMART" id="SM00642">
    <property type="entry name" value="Aamy"/>
    <property type="match status" value="1"/>
</dbReference>
<dbReference type="InterPro" id="IPR013783">
    <property type="entry name" value="Ig-like_fold"/>
</dbReference>
<evidence type="ECO:0000259" key="2">
    <source>
        <dbReference type="SMART" id="SM00642"/>
    </source>
</evidence>
<proteinExistence type="inferred from homology"/>
<evidence type="ECO:0000256" key="1">
    <source>
        <dbReference type="ARBA" id="ARBA00008061"/>
    </source>
</evidence>
<dbReference type="InterPro" id="IPR006047">
    <property type="entry name" value="GH13_cat_dom"/>
</dbReference>
<reference evidence="3 4" key="1">
    <citation type="submission" date="2023-03" db="EMBL/GenBank/DDBJ databases">
        <title>Bacillus Genome Sequencing.</title>
        <authorList>
            <person name="Dunlap C."/>
        </authorList>
    </citation>
    <scope>NUCLEOTIDE SEQUENCE [LARGE SCALE GENOMIC DNA]</scope>
    <source>
        <strain evidence="3 4">B-14544</strain>
    </source>
</reference>
<keyword evidence="4" id="KW-1185">Reference proteome</keyword>
<name>A0ABU6NHC7_9BACI</name>
<dbReference type="NCBIfam" id="TIGR02104">
    <property type="entry name" value="pulA_typeI"/>
    <property type="match status" value="1"/>
</dbReference>
<dbReference type="EMBL" id="JARMQG010000274">
    <property type="protein sequence ID" value="MED3564140.1"/>
    <property type="molecule type" value="Genomic_DNA"/>
</dbReference>
<dbReference type="Gene3D" id="2.60.40.2320">
    <property type="match status" value="1"/>
</dbReference>
<comment type="caution">
    <text evidence="3">The sequence shown here is derived from an EMBL/GenBank/DDBJ whole genome shotgun (WGS) entry which is preliminary data.</text>
</comment>
<protein>
    <submittedName>
        <fullName evidence="3">Type I pullulanase</fullName>
        <ecNumber evidence="3">3.2.1.41</ecNumber>
    </submittedName>
</protein>
<dbReference type="CDD" id="cd11341">
    <property type="entry name" value="AmyAc_Pullulanase_LD-like"/>
    <property type="match status" value="1"/>
</dbReference>
<dbReference type="PANTHER" id="PTHR43002">
    <property type="entry name" value="GLYCOGEN DEBRANCHING ENZYME"/>
    <property type="match status" value="1"/>
</dbReference>
<dbReference type="InterPro" id="IPR013780">
    <property type="entry name" value="Glyco_hydro_b"/>
</dbReference>
<organism evidence="3 4">
    <name type="scientific">Bacillus xiapuensis</name>
    <dbReference type="NCBI Taxonomy" id="2014075"/>
    <lineage>
        <taxon>Bacteria</taxon>
        <taxon>Bacillati</taxon>
        <taxon>Bacillota</taxon>
        <taxon>Bacilli</taxon>
        <taxon>Bacillales</taxon>
        <taxon>Bacillaceae</taxon>
        <taxon>Bacillus</taxon>
    </lineage>
</organism>
<evidence type="ECO:0000313" key="3">
    <source>
        <dbReference type="EMBL" id="MED3564140.1"/>
    </source>
</evidence>
<dbReference type="Gene3D" id="2.60.40.1180">
    <property type="entry name" value="Golgi alpha-mannosidase II"/>
    <property type="match status" value="1"/>
</dbReference>
<dbReference type="Pfam" id="PF17999">
    <property type="entry name" value="PulA_N1"/>
    <property type="match status" value="1"/>
</dbReference>
<dbReference type="InterPro" id="IPR014756">
    <property type="entry name" value="Ig_E-set"/>
</dbReference>
<evidence type="ECO:0000313" key="4">
    <source>
        <dbReference type="Proteomes" id="UP001330749"/>
    </source>
</evidence>
<keyword evidence="3" id="KW-0378">Hydrolase</keyword>
<dbReference type="InterPro" id="IPR011840">
    <property type="entry name" value="PulA_typeI"/>
</dbReference>
<dbReference type="Gene3D" id="3.20.20.80">
    <property type="entry name" value="Glycosidases"/>
    <property type="match status" value="1"/>
</dbReference>
<dbReference type="InterPro" id="IPR040697">
    <property type="entry name" value="PulA_N1"/>
</dbReference>
<sequence length="714" mass="82040">MISGERTFLAYLDEMKIIAILLPLSYHQGLSATFSISDGSHAQPLKILEKSRIENNNKYVCQLPVEIDFGRLYWIIDEHGGKTDLQIGAVIRTDLFDEKFYYDGHDLGVKCTDSYTQFKLWAPTAVHVKVKLRPAEGTFAEIIKMKREDSGVWAAMVQRDLEYYHYTFLVQVNQIWQEAVDPYAIAVSVNGEHGVIVKLEKTARPKRSLPVLESPVDAIIYETHIRDFTIHPNSGIKHKGLYLGAGEINTKRNEGDKTGLSHLKDLGITHIEFLPFHDFAGVNELDPQKSYNWGYNPVHFNAPEGSYATDPTDPYTRIKELKKLIDQVHNNGLKVMMDVVYNHVFKRENSSFEKIVPGYYFRHNEFGLPSNGTGVGNDIASERKMVRKYILDSIRFWLEEYHIDGFRFDLMGIHDVQTMSEIRKMCDRLSKGILLIGEGWNLNTPLPFEKKAIIQNQSKLPQIGQFNDKFRDTIKGSTFNLFDKGYAFGNEHYVEAAAELIAGSVGIVKKENRMFNEPSQSVNYVECHDNHTMWDKLTACFRTEDESIRMKYHLLATSIVIMAQGIPFLHSGQEFFRTKQGEGNSYRSPNSINQLDWDRKSKYKKNVQYIKGLIKIRKDLSCFRVRTAEEIQSSMKLLPLPAPLIGFKYQNKSGEFHEVILVINPQKNEEVIELTEGEWFVLADHNNAGNYCNRRISERKTKIHPISLNIFAKK</sequence>
<keyword evidence="3" id="KW-0326">Glycosidase</keyword>
<dbReference type="InterPro" id="IPR004193">
    <property type="entry name" value="Glyco_hydro_13_N"/>
</dbReference>
<dbReference type="RefSeq" id="WP_327969261.1">
    <property type="nucleotide sequence ID" value="NZ_JARMQG010000274.1"/>
</dbReference>
<dbReference type="InterPro" id="IPR017853">
    <property type="entry name" value="GH"/>
</dbReference>
<dbReference type="Gene3D" id="2.60.40.10">
    <property type="entry name" value="Immunoglobulins"/>
    <property type="match status" value="1"/>
</dbReference>
<dbReference type="Pfam" id="PF02922">
    <property type="entry name" value="CBM_48"/>
    <property type="match status" value="1"/>
</dbReference>
<gene>
    <name evidence="3" type="primary">pulA</name>
    <name evidence="3" type="ORF">P4447_17100</name>
</gene>
<dbReference type="SUPFAM" id="SSF51445">
    <property type="entry name" value="(Trans)glycosidases"/>
    <property type="match status" value="1"/>
</dbReference>